<dbReference type="Proteomes" id="UP001596527">
    <property type="component" value="Unassembled WGS sequence"/>
</dbReference>
<dbReference type="RefSeq" id="WP_380975932.1">
    <property type="nucleotide sequence ID" value="NZ_JBHTEF010000001.1"/>
</dbReference>
<gene>
    <name evidence="3" type="ORF">ACFQWG_12895</name>
</gene>
<evidence type="ECO:0000313" key="4">
    <source>
        <dbReference type="Proteomes" id="UP001596527"/>
    </source>
</evidence>
<evidence type="ECO:0000313" key="3">
    <source>
        <dbReference type="EMBL" id="MFC7582092.1"/>
    </source>
</evidence>
<dbReference type="SUPFAM" id="SSF50037">
    <property type="entry name" value="C-terminal domain of transcriptional repressors"/>
    <property type="match status" value="1"/>
</dbReference>
<dbReference type="InterPro" id="IPR007167">
    <property type="entry name" value="Fe-transptr_FeoA-like"/>
</dbReference>
<sequence length="87" mass="9269">MLLSTCPTGAQARLARIDVDPAYRLRLEELGMRPGAEFRLTNRAAFGGIVINIAGTRIAVDRRSARLIDVETAGSAAAGTTQQEARA</sequence>
<proteinExistence type="predicted"/>
<dbReference type="InterPro" id="IPR038157">
    <property type="entry name" value="FeoA_core_dom"/>
</dbReference>
<name>A0ABW2SPK2_9ACTO</name>
<accession>A0ABW2SPK2</accession>
<comment type="caution">
    <text evidence="3">The sequence shown here is derived from an EMBL/GenBank/DDBJ whole genome shotgun (WGS) entry which is preliminary data.</text>
</comment>
<keyword evidence="4" id="KW-1185">Reference proteome</keyword>
<feature type="domain" description="Ferrous iron transporter FeoA-like" evidence="2">
    <location>
        <begin position="1"/>
        <end position="72"/>
    </location>
</feature>
<dbReference type="EMBL" id="JBHTEF010000001">
    <property type="protein sequence ID" value="MFC7582092.1"/>
    <property type="molecule type" value="Genomic_DNA"/>
</dbReference>
<evidence type="ECO:0000256" key="1">
    <source>
        <dbReference type="ARBA" id="ARBA00023004"/>
    </source>
</evidence>
<dbReference type="SMART" id="SM00899">
    <property type="entry name" value="FeoA"/>
    <property type="match status" value="1"/>
</dbReference>
<reference evidence="4" key="1">
    <citation type="journal article" date="2019" name="Int. J. Syst. Evol. Microbiol.">
        <title>The Global Catalogue of Microorganisms (GCM) 10K type strain sequencing project: providing services to taxonomists for standard genome sequencing and annotation.</title>
        <authorList>
            <consortium name="The Broad Institute Genomics Platform"/>
            <consortium name="The Broad Institute Genome Sequencing Center for Infectious Disease"/>
            <person name="Wu L."/>
            <person name="Ma J."/>
        </authorList>
    </citation>
    <scope>NUCLEOTIDE SEQUENCE [LARGE SCALE GENOMIC DNA]</scope>
    <source>
        <strain evidence="4">CCUG 56698</strain>
    </source>
</reference>
<protein>
    <submittedName>
        <fullName evidence="3">Ferrous iron transport protein A</fullName>
    </submittedName>
</protein>
<evidence type="ECO:0000259" key="2">
    <source>
        <dbReference type="SMART" id="SM00899"/>
    </source>
</evidence>
<organism evidence="3 4">
    <name type="scientific">Schaalia naturae</name>
    <dbReference type="NCBI Taxonomy" id="635203"/>
    <lineage>
        <taxon>Bacteria</taxon>
        <taxon>Bacillati</taxon>
        <taxon>Actinomycetota</taxon>
        <taxon>Actinomycetes</taxon>
        <taxon>Actinomycetales</taxon>
        <taxon>Actinomycetaceae</taxon>
        <taxon>Schaalia</taxon>
    </lineage>
</organism>
<keyword evidence="1" id="KW-0408">Iron</keyword>
<dbReference type="Gene3D" id="2.30.30.90">
    <property type="match status" value="1"/>
</dbReference>
<dbReference type="InterPro" id="IPR008988">
    <property type="entry name" value="Transcriptional_repressor_C"/>
</dbReference>
<dbReference type="Pfam" id="PF04023">
    <property type="entry name" value="FeoA"/>
    <property type="match status" value="1"/>
</dbReference>